<evidence type="ECO:0000313" key="3">
    <source>
        <dbReference type="Proteomes" id="UP000018208"/>
    </source>
</evidence>
<evidence type="ECO:0000313" key="1">
    <source>
        <dbReference type="EMBL" id="EST48670.1"/>
    </source>
</evidence>
<organism evidence="1">
    <name type="scientific">Spironucleus salmonicida</name>
    <dbReference type="NCBI Taxonomy" id="348837"/>
    <lineage>
        <taxon>Eukaryota</taxon>
        <taxon>Metamonada</taxon>
        <taxon>Diplomonadida</taxon>
        <taxon>Hexamitidae</taxon>
        <taxon>Hexamitinae</taxon>
        <taxon>Spironucleus</taxon>
    </lineage>
</organism>
<keyword evidence="3" id="KW-1185">Reference proteome</keyword>
<dbReference type="EMBL" id="KI545981">
    <property type="protein sequence ID" value="EST48670.1"/>
    <property type="molecule type" value="Genomic_DNA"/>
</dbReference>
<sequence>MHIETITSKNASQHVIIGNNRENPVKVDSNTKLFQFGSIDPESNTQQKDPKLLCQKNAKQDYRKVQNFGIGKWDKMAIRAETRDITPVQILDRSAVFSIMKGIEDMSINISIITRNAQDIGGCTTGLLCLLQNYNQG</sequence>
<evidence type="ECO:0000313" key="2">
    <source>
        <dbReference type="EMBL" id="KAH0573753.1"/>
    </source>
</evidence>
<proteinExistence type="predicted"/>
<gene>
    <name evidence="1" type="ORF">SS50377_11283</name>
    <name evidence="2" type="ORF">SS50377_23688</name>
</gene>
<dbReference type="Proteomes" id="UP000018208">
    <property type="component" value="Unassembled WGS sequence"/>
</dbReference>
<dbReference type="VEuPathDB" id="GiardiaDB:SS50377_23688"/>
<dbReference type="EMBL" id="AUWU02000004">
    <property type="protein sequence ID" value="KAH0573753.1"/>
    <property type="molecule type" value="Genomic_DNA"/>
</dbReference>
<dbReference type="AlphaFoldDB" id="V6LVT1"/>
<reference evidence="1 2" key="1">
    <citation type="journal article" date="2014" name="PLoS Genet.">
        <title>The Genome of Spironucleus salmonicida Highlights a Fish Pathogen Adapted to Fluctuating Environments.</title>
        <authorList>
            <person name="Xu F."/>
            <person name="Jerlstrom-Hultqvist J."/>
            <person name="Einarsson E."/>
            <person name="Astvaldsson A."/>
            <person name="Svard S.G."/>
            <person name="Andersson J.O."/>
        </authorList>
    </citation>
    <scope>NUCLEOTIDE SEQUENCE</scope>
    <source>
        <strain evidence="2">ATCC 50377</strain>
    </source>
</reference>
<accession>V6LVT1</accession>
<protein>
    <submittedName>
        <fullName evidence="1">Uncharacterized protein</fullName>
    </submittedName>
</protein>
<reference evidence="2" key="2">
    <citation type="submission" date="2020-12" db="EMBL/GenBank/DDBJ databases">
        <title>New Spironucleus salmonicida genome in near-complete chromosomes.</title>
        <authorList>
            <person name="Xu F."/>
            <person name="Kurt Z."/>
            <person name="Jimenez-Gonzalez A."/>
            <person name="Astvaldsson A."/>
            <person name="Andersson J.O."/>
            <person name="Svard S.G."/>
        </authorList>
    </citation>
    <scope>NUCLEOTIDE SEQUENCE</scope>
    <source>
        <strain evidence="2">ATCC 50377</strain>
    </source>
</reference>
<name>V6LVT1_9EUKA</name>